<reference evidence="2" key="1">
    <citation type="submission" date="2025-08" db="UniProtKB">
        <authorList>
            <consortium name="RefSeq"/>
        </authorList>
    </citation>
    <scope>IDENTIFICATION</scope>
    <source>
        <tissue evidence="2">Whole body</tissue>
    </source>
</reference>
<evidence type="ECO:0000313" key="1">
    <source>
        <dbReference type="Proteomes" id="UP000694924"/>
    </source>
</evidence>
<evidence type="ECO:0000313" key="2">
    <source>
        <dbReference type="RefSeq" id="XP_015183288.1"/>
    </source>
</evidence>
<dbReference type="Proteomes" id="UP000694924">
    <property type="component" value="Unplaced"/>
</dbReference>
<proteinExistence type="predicted"/>
<keyword evidence="1" id="KW-1185">Reference proteome</keyword>
<accession>A0ABM1ISV1</accession>
<organism evidence="1 2">
    <name type="scientific">Polistes dominula</name>
    <name type="common">European paper wasp</name>
    <name type="synonym">Vespa dominula</name>
    <dbReference type="NCBI Taxonomy" id="743375"/>
    <lineage>
        <taxon>Eukaryota</taxon>
        <taxon>Metazoa</taxon>
        <taxon>Ecdysozoa</taxon>
        <taxon>Arthropoda</taxon>
        <taxon>Hexapoda</taxon>
        <taxon>Insecta</taxon>
        <taxon>Pterygota</taxon>
        <taxon>Neoptera</taxon>
        <taxon>Endopterygota</taxon>
        <taxon>Hymenoptera</taxon>
        <taxon>Apocrita</taxon>
        <taxon>Aculeata</taxon>
        <taxon>Vespoidea</taxon>
        <taxon>Vespidae</taxon>
        <taxon>Polistinae</taxon>
        <taxon>Polistini</taxon>
        <taxon>Polistes</taxon>
    </lineage>
</organism>
<protein>
    <submittedName>
        <fullName evidence="2">Uncharacterized protein LOC107070017</fullName>
    </submittedName>
</protein>
<name>A0ABM1ISV1_POLDO</name>
<gene>
    <name evidence="2" type="primary">LOC107070017</name>
</gene>
<sequence>MLFLWSKEPAADPRASPWFAWLATAVILWRCRRRITKAILAVSPFRLLKRRTAVALLKEKSSSVTMKPKGTTTTMTTTAATMTMATPTMKTRVKQQQYGLLRNHHFHQQFQQQQQQQLKEDKCCKGTSTGIKTRVKRLCTGDGPHIFSSSSSVITNNNHHHQVNYRVTRSGRIYGKYHNRILPTETICLT</sequence>
<dbReference type="RefSeq" id="XP_015183288.1">
    <property type="nucleotide sequence ID" value="XM_015327802.1"/>
</dbReference>
<dbReference type="GeneID" id="107070017"/>